<evidence type="ECO:0000313" key="2">
    <source>
        <dbReference type="EMBL" id="MBB4885505.1"/>
    </source>
</evidence>
<sequence length="78" mass="8388">MNRFRRTLSTLAATILLSGAGTALASPAHADSTDDSPQVLVSTQQCVDGGGRIRQIFWIPPMYMCVGGRHNGEPITSW</sequence>
<comment type="caution">
    <text evidence="2">The sequence shown here is derived from an EMBL/GenBank/DDBJ whole genome shotgun (WGS) entry which is preliminary data.</text>
</comment>
<feature type="chain" id="PRO_5039347395" description="Secreted protein" evidence="1">
    <location>
        <begin position="26"/>
        <end position="78"/>
    </location>
</feature>
<dbReference type="Proteomes" id="UP000556436">
    <property type="component" value="Unassembled WGS sequence"/>
</dbReference>
<keyword evidence="1" id="KW-0732">Signal</keyword>
<gene>
    <name evidence="2" type="ORF">FHS38_001533</name>
</gene>
<evidence type="ECO:0000256" key="1">
    <source>
        <dbReference type="SAM" id="SignalP"/>
    </source>
</evidence>
<dbReference type="AlphaFoldDB" id="A0A7W7L8G2"/>
<keyword evidence="3" id="KW-1185">Reference proteome</keyword>
<reference evidence="2 3" key="1">
    <citation type="submission" date="2020-08" db="EMBL/GenBank/DDBJ databases">
        <title>Genomic Encyclopedia of Type Strains, Phase III (KMG-III): the genomes of soil and plant-associated and newly described type strains.</title>
        <authorList>
            <person name="Whitman W."/>
        </authorList>
    </citation>
    <scope>NUCLEOTIDE SEQUENCE [LARGE SCALE GENOMIC DNA]</scope>
    <source>
        <strain evidence="2 3">CECT 3265</strain>
    </source>
</reference>
<evidence type="ECO:0008006" key="4">
    <source>
        <dbReference type="Google" id="ProtNLM"/>
    </source>
</evidence>
<protein>
    <recommendedName>
        <fullName evidence="4">Secreted protein</fullName>
    </recommendedName>
</protein>
<name>A0A7W7L8G2_STRNE</name>
<evidence type="ECO:0000313" key="3">
    <source>
        <dbReference type="Proteomes" id="UP000556436"/>
    </source>
</evidence>
<proteinExistence type="predicted"/>
<dbReference type="EMBL" id="JACHJG010000002">
    <property type="protein sequence ID" value="MBB4885505.1"/>
    <property type="molecule type" value="Genomic_DNA"/>
</dbReference>
<accession>A0A7W7L8G2</accession>
<organism evidence="2 3">
    <name type="scientific">Streptomyces netropsis</name>
    <name type="common">Streptoverticillium netropsis</name>
    <dbReference type="NCBI Taxonomy" id="55404"/>
    <lineage>
        <taxon>Bacteria</taxon>
        <taxon>Bacillati</taxon>
        <taxon>Actinomycetota</taxon>
        <taxon>Actinomycetes</taxon>
        <taxon>Kitasatosporales</taxon>
        <taxon>Streptomycetaceae</taxon>
        <taxon>Streptomyces</taxon>
    </lineage>
</organism>
<feature type="signal peptide" evidence="1">
    <location>
        <begin position="1"/>
        <end position="25"/>
    </location>
</feature>
<dbReference type="RefSeq" id="WP_184732070.1">
    <property type="nucleotide sequence ID" value="NZ_BMRW01000011.1"/>
</dbReference>